<dbReference type="PANTHER" id="PTHR31793:SF37">
    <property type="entry name" value="ACYL-COA THIOESTER HYDROLASE YBGC"/>
    <property type="match status" value="1"/>
</dbReference>
<dbReference type="CDD" id="cd00586">
    <property type="entry name" value="4HBT"/>
    <property type="match status" value="1"/>
</dbReference>
<dbReference type="InterPro" id="IPR029069">
    <property type="entry name" value="HotDog_dom_sf"/>
</dbReference>
<dbReference type="EMBL" id="CYSF01000009">
    <property type="protein sequence ID" value="CUH84896.1"/>
    <property type="molecule type" value="Genomic_DNA"/>
</dbReference>
<dbReference type="GO" id="GO:0047617">
    <property type="term" value="F:fatty acyl-CoA hydrolase activity"/>
    <property type="evidence" value="ECO:0007669"/>
    <property type="project" value="TreeGrafter"/>
</dbReference>
<dbReference type="PANTHER" id="PTHR31793">
    <property type="entry name" value="4-HYDROXYBENZOYL-COA THIOESTERASE FAMILY MEMBER"/>
    <property type="match status" value="1"/>
</dbReference>
<dbReference type="STRING" id="340021.TM5383_02115"/>
<proteinExistence type="predicted"/>
<gene>
    <name evidence="2" type="ORF">TM5383_02115</name>
</gene>
<sequence>MSDTTTPDLTHAEIEALADHPGSFWQLVTATQADLDGFDHVNNAVYLKWLDACVWAHTRLLGLDEKTCMDMERGMAAVRHEIDYIASARLGDQVAVFNWIVSNDGRLRCSRRFQMVRLSDRKTILRAKTDYVSTNLTNGRPVKMPEVFKTKYAVMLPEAAAD</sequence>
<dbReference type="OrthoDB" id="9801517at2"/>
<dbReference type="SUPFAM" id="SSF54637">
    <property type="entry name" value="Thioesterase/thiol ester dehydrase-isomerase"/>
    <property type="match status" value="1"/>
</dbReference>
<keyword evidence="1 2" id="KW-0378">Hydrolase</keyword>
<accession>A0A0P1H3F9</accession>
<organism evidence="2 3">
    <name type="scientific">Thalassovita mediterranea</name>
    <dbReference type="NCBI Taxonomy" id="340021"/>
    <lineage>
        <taxon>Bacteria</taxon>
        <taxon>Pseudomonadati</taxon>
        <taxon>Pseudomonadota</taxon>
        <taxon>Alphaproteobacteria</taxon>
        <taxon>Rhodobacterales</taxon>
        <taxon>Roseobacteraceae</taxon>
        <taxon>Thalassovita</taxon>
    </lineage>
</organism>
<evidence type="ECO:0000256" key="1">
    <source>
        <dbReference type="ARBA" id="ARBA00022801"/>
    </source>
</evidence>
<name>A0A0P1H3F9_9RHOB</name>
<dbReference type="RefSeq" id="WP_082645461.1">
    <property type="nucleotide sequence ID" value="NZ_CYSF01000009.1"/>
</dbReference>
<dbReference type="Pfam" id="PF13279">
    <property type="entry name" value="4HBT_2"/>
    <property type="match status" value="1"/>
</dbReference>
<evidence type="ECO:0000313" key="3">
    <source>
        <dbReference type="Proteomes" id="UP000051681"/>
    </source>
</evidence>
<dbReference type="AlphaFoldDB" id="A0A0P1H3F9"/>
<dbReference type="Gene3D" id="3.10.129.10">
    <property type="entry name" value="Hotdog Thioesterase"/>
    <property type="match status" value="1"/>
</dbReference>
<dbReference type="InterPro" id="IPR050563">
    <property type="entry name" value="4-hydroxybenzoyl-CoA_TE"/>
</dbReference>
<keyword evidence="3" id="KW-1185">Reference proteome</keyword>
<protein>
    <submittedName>
        <fullName evidence="2">Acyl-CoA thioester hydrolase, YbgC/YbaW family</fullName>
    </submittedName>
</protein>
<dbReference type="Proteomes" id="UP000051681">
    <property type="component" value="Unassembled WGS sequence"/>
</dbReference>
<evidence type="ECO:0000313" key="2">
    <source>
        <dbReference type="EMBL" id="CUH84896.1"/>
    </source>
</evidence>
<reference evidence="2 3" key="1">
    <citation type="submission" date="2015-09" db="EMBL/GenBank/DDBJ databases">
        <authorList>
            <consortium name="Swine Surveillance"/>
        </authorList>
    </citation>
    <scope>NUCLEOTIDE SEQUENCE [LARGE SCALE GENOMIC DNA]</scope>
    <source>
        <strain evidence="2 3">CECT 8383</strain>
    </source>
</reference>